<organism evidence="1 2">
    <name type="scientific">Heterorhabditis bacteriophora</name>
    <name type="common">Entomopathogenic nematode worm</name>
    <dbReference type="NCBI Taxonomy" id="37862"/>
    <lineage>
        <taxon>Eukaryota</taxon>
        <taxon>Metazoa</taxon>
        <taxon>Ecdysozoa</taxon>
        <taxon>Nematoda</taxon>
        <taxon>Chromadorea</taxon>
        <taxon>Rhabditida</taxon>
        <taxon>Rhabditina</taxon>
        <taxon>Rhabditomorpha</taxon>
        <taxon>Strongyloidea</taxon>
        <taxon>Heterorhabditidae</taxon>
        <taxon>Heterorhabditis</taxon>
    </lineage>
</organism>
<reference evidence="2" key="1">
    <citation type="submission" date="2016-11" db="UniProtKB">
        <authorList>
            <consortium name="WormBaseParasite"/>
        </authorList>
    </citation>
    <scope>IDENTIFICATION</scope>
</reference>
<dbReference type="Proteomes" id="UP000095283">
    <property type="component" value="Unplaced"/>
</dbReference>
<dbReference type="WBParaSite" id="Hba_09265">
    <property type="protein sequence ID" value="Hba_09265"/>
    <property type="gene ID" value="Hba_09265"/>
</dbReference>
<evidence type="ECO:0000313" key="1">
    <source>
        <dbReference type="Proteomes" id="UP000095283"/>
    </source>
</evidence>
<dbReference type="AlphaFoldDB" id="A0A1I7WVM5"/>
<evidence type="ECO:0000313" key="2">
    <source>
        <dbReference type="WBParaSite" id="Hba_09265"/>
    </source>
</evidence>
<accession>A0A1I7WVM5</accession>
<protein>
    <submittedName>
        <fullName evidence="2">Uncharacterized protein</fullName>
    </submittedName>
</protein>
<sequence length="71" mass="7943">MLSRRGIFSASKICARSLATQIDPKAPNPIYLDVQATSPMMSEIKYYAVNLHYALTYLSVWLPFGCKGTEN</sequence>
<keyword evidence="1" id="KW-1185">Reference proteome</keyword>
<proteinExistence type="predicted"/>
<name>A0A1I7WVM5_HETBA</name>